<dbReference type="Proteomes" id="UP000449004">
    <property type="component" value="Unassembled WGS sequence"/>
</dbReference>
<comment type="caution">
    <text evidence="15">The sequence shown here is derived from an EMBL/GenBank/DDBJ whole genome shotgun (WGS) entry which is preliminary data.</text>
</comment>
<evidence type="ECO:0000256" key="5">
    <source>
        <dbReference type="ARBA" id="ARBA00022692"/>
    </source>
</evidence>
<comment type="subcellular location">
    <subcellularLocation>
        <location evidence="1 12">Cell outer membrane</location>
        <topology evidence="1 12">Multi-pass membrane protein</topology>
    </subcellularLocation>
</comment>
<dbReference type="InterPro" id="IPR000531">
    <property type="entry name" value="Beta-barrel_TonB"/>
</dbReference>
<feature type="non-terminal residue" evidence="15">
    <location>
        <position position="1"/>
    </location>
</feature>
<dbReference type="PANTHER" id="PTHR32552:SF89">
    <property type="entry name" value="CATECHOLATE SIDEROPHORE RECEPTOR FIU"/>
    <property type="match status" value="1"/>
</dbReference>
<dbReference type="PANTHER" id="PTHR32552">
    <property type="entry name" value="FERRICHROME IRON RECEPTOR-RELATED"/>
    <property type="match status" value="1"/>
</dbReference>
<proteinExistence type="inferred from homology"/>
<keyword evidence="8" id="KW-0406">Ion transport</keyword>
<dbReference type="GO" id="GO:0009279">
    <property type="term" value="C:cell outer membrane"/>
    <property type="evidence" value="ECO:0007669"/>
    <property type="project" value="UniProtKB-SubCell"/>
</dbReference>
<evidence type="ECO:0000256" key="6">
    <source>
        <dbReference type="ARBA" id="ARBA00022729"/>
    </source>
</evidence>
<keyword evidence="11 12" id="KW-0998">Cell outer membrane</keyword>
<keyword evidence="4" id="KW-0410">Iron transport</keyword>
<evidence type="ECO:0000313" key="15">
    <source>
        <dbReference type="EMBL" id="KAB7628640.1"/>
    </source>
</evidence>
<accession>A0A7V7YDA5</accession>
<organism evidence="15 16">
    <name type="scientific">Stenotrophomonas rhizophila</name>
    <dbReference type="NCBI Taxonomy" id="216778"/>
    <lineage>
        <taxon>Bacteria</taxon>
        <taxon>Pseudomonadati</taxon>
        <taxon>Pseudomonadota</taxon>
        <taxon>Gammaproteobacteria</taxon>
        <taxon>Lysobacterales</taxon>
        <taxon>Lysobacteraceae</taxon>
        <taxon>Stenotrophomonas</taxon>
    </lineage>
</organism>
<keyword evidence="6" id="KW-0732">Signal</keyword>
<evidence type="ECO:0000313" key="16">
    <source>
        <dbReference type="Proteomes" id="UP000449004"/>
    </source>
</evidence>
<gene>
    <name evidence="15" type="ORF">F9K92_16690</name>
</gene>
<keyword evidence="10 12" id="KW-0472">Membrane</keyword>
<keyword evidence="15" id="KW-0675">Receptor</keyword>
<dbReference type="Gene3D" id="2.40.170.20">
    <property type="entry name" value="TonB-dependent receptor, beta-barrel domain"/>
    <property type="match status" value="1"/>
</dbReference>
<keyword evidence="2 12" id="KW-0813">Transport</keyword>
<dbReference type="GO" id="GO:0015344">
    <property type="term" value="F:siderophore uptake transmembrane transporter activity"/>
    <property type="evidence" value="ECO:0007669"/>
    <property type="project" value="TreeGrafter"/>
</dbReference>
<dbReference type="RefSeq" id="WP_152154223.1">
    <property type="nucleotide sequence ID" value="NZ_WELC01000027.1"/>
</dbReference>
<dbReference type="EMBL" id="WELC01000027">
    <property type="protein sequence ID" value="KAB7628640.1"/>
    <property type="molecule type" value="Genomic_DNA"/>
</dbReference>
<protein>
    <submittedName>
        <fullName evidence="15">TonB-dependent receptor</fullName>
    </submittedName>
</protein>
<comment type="similarity">
    <text evidence="12">Belongs to the TonB-dependent receptor family.</text>
</comment>
<keyword evidence="5 12" id="KW-0812">Transmembrane</keyword>
<name>A0A7V7YDA5_9GAMM</name>
<evidence type="ECO:0000256" key="3">
    <source>
        <dbReference type="ARBA" id="ARBA00022452"/>
    </source>
</evidence>
<keyword evidence="3 12" id="KW-1134">Transmembrane beta strand</keyword>
<evidence type="ECO:0000256" key="11">
    <source>
        <dbReference type="ARBA" id="ARBA00023237"/>
    </source>
</evidence>
<dbReference type="InterPro" id="IPR010917">
    <property type="entry name" value="TonB_rcpt_CS"/>
</dbReference>
<evidence type="ECO:0000256" key="1">
    <source>
        <dbReference type="ARBA" id="ARBA00004571"/>
    </source>
</evidence>
<dbReference type="InterPro" id="IPR039426">
    <property type="entry name" value="TonB-dep_rcpt-like"/>
</dbReference>
<evidence type="ECO:0000256" key="4">
    <source>
        <dbReference type="ARBA" id="ARBA00022496"/>
    </source>
</evidence>
<feature type="short sequence motif" description="TonB C-terminal box" evidence="13">
    <location>
        <begin position="148"/>
        <end position="165"/>
    </location>
</feature>
<dbReference type="PROSITE" id="PS01156">
    <property type="entry name" value="TONB_DEPENDENT_REC_2"/>
    <property type="match status" value="1"/>
</dbReference>
<keyword evidence="9" id="KW-0798">TonB box</keyword>
<evidence type="ECO:0000256" key="12">
    <source>
        <dbReference type="PROSITE-ProRule" id="PRU01360"/>
    </source>
</evidence>
<evidence type="ECO:0000256" key="10">
    <source>
        <dbReference type="ARBA" id="ARBA00023136"/>
    </source>
</evidence>
<evidence type="ECO:0000259" key="14">
    <source>
        <dbReference type="Pfam" id="PF00593"/>
    </source>
</evidence>
<evidence type="ECO:0000256" key="8">
    <source>
        <dbReference type="ARBA" id="ARBA00023065"/>
    </source>
</evidence>
<feature type="domain" description="TonB-dependent receptor-like beta-barrel" evidence="14">
    <location>
        <begin position="1"/>
        <end position="125"/>
    </location>
</feature>
<dbReference type="PROSITE" id="PS52016">
    <property type="entry name" value="TONB_DEPENDENT_REC_3"/>
    <property type="match status" value="1"/>
</dbReference>
<dbReference type="InterPro" id="IPR036942">
    <property type="entry name" value="Beta-barrel_TonB_sf"/>
</dbReference>
<evidence type="ECO:0000256" key="9">
    <source>
        <dbReference type="ARBA" id="ARBA00023077"/>
    </source>
</evidence>
<dbReference type="SUPFAM" id="SSF56935">
    <property type="entry name" value="Porins"/>
    <property type="match status" value="1"/>
</dbReference>
<keyword evidence="7" id="KW-0408">Iron</keyword>
<sequence>VGSVRSRGAELTFILKPMDGLQWYNALSWNKTTYEDDYTSGGAIVPVAGKITVDTPERMASSEISWNRDGFFASLRAKYTGKRYYTYTNDQSVPGVTTFDAGMGYSFGPGMGLRDIKVSLNATNLTNKRYAGQLSSFAPTDPTGTRYAIHASAPRQVFMTVAAEF</sequence>
<dbReference type="AlphaFoldDB" id="A0A7V7YDA5"/>
<reference evidence="15 16" key="1">
    <citation type="submission" date="2019-10" db="EMBL/GenBank/DDBJ databases">
        <title>Halotolerant bacteria associated to Saharan-endemic halophytes Stipa tenacissima L. and Atriplex halimus L mitigate salt stress and promote growth of tomato plants.</title>
        <authorList>
            <person name="Dif G."/>
        </authorList>
    </citation>
    <scope>NUCLEOTIDE SEQUENCE [LARGE SCALE GENOMIC DNA]</scope>
    <source>
        <strain evidence="15 16">IS26</strain>
    </source>
</reference>
<evidence type="ECO:0000256" key="13">
    <source>
        <dbReference type="PROSITE-ProRule" id="PRU10144"/>
    </source>
</evidence>
<evidence type="ECO:0000256" key="7">
    <source>
        <dbReference type="ARBA" id="ARBA00023004"/>
    </source>
</evidence>
<evidence type="ECO:0000256" key="2">
    <source>
        <dbReference type="ARBA" id="ARBA00022448"/>
    </source>
</evidence>
<dbReference type="Pfam" id="PF00593">
    <property type="entry name" value="TonB_dep_Rec_b-barrel"/>
    <property type="match status" value="1"/>
</dbReference>